<gene>
    <name evidence="1" type="ORF">O3M35_008395</name>
</gene>
<protein>
    <submittedName>
        <fullName evidence="1">Uncharacterized protein</fullName>
    </submittedName>
</protein>
<dbReference type="Proteomes" id="UP001461498">
    <property type="component" value="Unassembled WGS sequence"/>
</dbReference>
<reference evidence="1 2" key="1">
    <citation type="submission" date="2022-12" db="EMBL/GenBank/DDBJ databases">
        <title>Chromosome-level genome assembly of true bugs.</title>
        <authorList>
            <person name="Ma L."/>
            <person name="Li H."/>
        </authorList>
    </citation>
    <scope>NUCLEOTIDE SEQUENCE [LARGE SCALE GENOMIC DNA]</scope>
    <source>
        <strain evidence="1">Lab_2022b</strain>
    </source>
</reference>
<comment type="caution">
    <text evidence="1">The sequence shown here is derived from an EMBL/GenBank/DDBJ whole genome shotgun (WGS) entry which is preliminary data.</text>
</comment>
<sequence>MLLMKIREQLNVIRSHAPNVDFSDFFSTFNLLVERFYIIYKDNLILKSHLRFAEIALDRLKEKFILDECNHLIEKIHLNELINENRKLSNSHITTSNISIQTNFLPKINKSASSDVIFTLVSNETDLIPESSHLSPSTDVPNLCNSPNLSLLNEENTNNEEAINRVVMIRRNNKSKPSNNIIKHEMKLKSSSDFLVLESQTEQNMNIGVNTKTVGEMPSNDGTDSITSATLPSPTSHTSNNLVAVIGDEFCCGLRRRIKKKFCRNYDIYEASNKGILGVQILEIYYEAIKILDKNDFLILFIGSNDVANNRTNNLLCTLRNNIPLLCNTNIFLVEVPHNYTLPRWH</sequence>
<dbReference type="AlphaFoldDB" id="A0AAW1D653"/>
<proteinExistence type="predicted"/>
<keyword evidence="2" id="KW-1185">Reference proteome</keyword>
<organism evidence="1 2">
    <name type="scientific">Rhynocoris fuscipes</name>
    <dbReference type="NCBI Taxonomy" id="488301"/>
    <lineage>
        <taxon>Eukaryota</taxon>
        <taxon>Metazoa</taxon>
        <taxon>Ecdysozoa</taxon>
        <taxon>Arthropoda</taxon>
        <taxon>Hexapoda</taxon>
        <taxon>Insecta</taxon>
        <taxon>Pterygota</taxon>
        <taxon>Neoptera</taxon>
        <taxon>Paraneoptera</taxon>
        <taxon>Hemiptera</taxon>
        <taxon>Heteroptera</taxon>
        <taxon>Panheteroptera</taxon>
        <taxon>Cimicomorpha</taxon>
        <taxon>Reduviidae</taxon>
        <taxon>Harpactorinae</taxon>
        <taxon>Harpactorini</taxon>
        <taxon>Rhynocoris</taxon>
    </lineage>
</organism>
<evidence type="ECO:0000313" key="2">
    <source>
        <dbReference type="Proteomes" id="UP001461498"/>
    </source>
</evidence>
<evidence type="ECO:0000313" key="1">
    <source>
        <dbReference type="EMBL" id="KAK9506458.1"/>
    </source>
</evidence>
<accession>A0AAW1D653</accession>
<name>A0AAW1D653_9HEMI</name>
<dbReference type="EMBL" id="JAPXFL010000005">
    <property type="protein sequence ID" value="KAK9506458.1"/>
    <property type="molecule type" value="Genomic_DNA"/>
</dbReference>